<dbReference type="AlphaFoldDB" id="M3UM90"/>
<feature type="domain" description="Protein kinase" evidence="7">
    <location>
        <begin position="16"/>
        <end position="286"/>
    </location>
</feature>
<dbReference type="STRING" id="410332.SAMN04488550_4403"/>
<dbReference type="Gene3D" id="3.30.200.20">
    <property type="entry name" value="Phosphorylase Kinase, domain 1"/>
    <property type="match status" value="1"/>
</dbReference>
<gene>
    <name evidence="8" type="ORF">GM1_025_00010</name>
</gene>
<keyword evidence="3" id="KW-0808">Transferase</keyword>
<keyword evidence="9" id="KW-1185">Reference proteome</keyword>
<dbReference type="Proteomes" id="UP000035009">
    <property type="component" value="Unassembled WGS sequence"/>
</dbReference>
<evidence type="ECO:0000313" key="8">
    <source>
        <dbReference type="EMBL" id="GAC80955.1"/>
    </source>
</evidence>
<dbReference type="EC" id="2.7.11.1" evidence="1"/>
<sequence>MDGSGGTLVGTEFAGYRIRRVVGVGGTSTVYAGVHPRLARTDAVKVLSPQLAGLREYRRRFHREAELASAVDHSAVVPVLDCGEIDGQPWMAMTLVDGGDVDQLIRSSPHGVVPADALPILATVAAGLDHLHYLGIVHRDVQPRNILLSDAVPRAAYLADFGVARYIDDETDRAEDYAVHGAVGYTAPERIADELHAGPNSDQYGLAVTAYRMSTGTSPFHGRSQAAVVADQLGGRIRPIDSGGASAMDRVFATALHPNPDCRFSSCIGFVEALSAVAIDRLDGCV</sequence>
<feature type="non-terminal residue" evidence="8">
    <location>
        <position position="286"/>
    </location>
</feature>
<evidence type="ECO:0000256" key="3">
    <source>
        <dbReference type="ARBA" id="ARBA00022679"/>
    </source>
</evidence>
<protein>
    <recommendedName>
        <fullName evidence="1">non-specific serine/threonine protein kinase</fullName>
        <ecNumber evidence="1">2.7.11.1</ecNumber>
    </recommendedName>
</protein>
<keyword evidence="5 8" id="KW-0418">Kinase</keyword>
<reference evidence="8 9" key="1">
    <citation type="submission" date="2013-02" db="EMBL/GenBank/DDBJ databases">
        <title>Whole genome shotgun sequence of Gordonia malaquae NBRC 108250.</title>
        <authorList>
            <person name="Yoshida I."/>
            <person name="Hosoyama A."/>
            <person name="Tsuchikane K."/>
            <person name="Ando Y."/>
            <person name="Baba S."/>
            <person name="Ohji S."/>
            <person name="Hamada M."/>
            <person name="Tamura T."/>
            <person name="Yamazoe A."/>
            <person name="Yamazaki S."/>
            <person name="Fujita N."/>
        </authorList>
    </citation>
    <scope>NUCLEOTIDE SEQUENCE [LARGE SCALE GENOMIC DNA]</scope>
    <source>
        <strain evidence="8 9">NBRC 108250</strain>
    </source>
</reference>
<dbReference type="eggNOG" id="COG0515">
    <property type="taxonomic scope" value="Bacteria"/>
</dbReference>
<dbReference type="InterPro" id="IPR011009">
    <property type="entry name" value="Kinase-like_dom_sf"/>
</dbReference>
<comment type="caution">
    <text evidence="8">The sequence shown here is derived from an EMBL/GenBank/DDBJ whole genome shotgun (WGS) entry which is preliminary data.</text>
</comment>
<dbReference type="Pfam" id="PF00069">
    <property type="entry name" value="Pkinase"/>
    <property type="match status" value="1"/>
</dbReference>
<dbReference type="EMBL" id="BAOP01000025">
    <property type="protein sequence ID" value="GAC80955.1"/>
    <property type="molecule type" value="Genomic_DNA"/>
</dbReference>
<evidence type="ECO:0000256" key="4">
    <source>
        <dbReference type="ARBA" id="ARBA00022741"/>
    </source>
</evidence>
<keyword evidence="2 8" id="KW-0723">Serine/threonine-protein kinase</keyword>
<dbReference type="PANTHER" id="PTHR43289:SF6">
    <property type="entry name" value="SERINE_THREONINE-PROTEIN KINASE NEKL-3"/>
    <property type="match status" value="1"/>
</dbReference>
<dbReference type="InterPro" id="IPR000719">
    <property type="entry name" value="Prot_kinase_dom"/>
</dbReference>
<evidence type="ECO:0000256" key="2">
    <source>
        <dbReference type="ARBA" id="ARBA00022527"/>
    </source>
</evidence>
<name>M3UM90_GORML</name>
<dbReference type="CDD" id="cd14014">
    <property type="entry name" value="STKc_PknB_like"/>
    <property type="match status" value="1"/>
</dbReference>
<organism evidence="8 9">
    <name type="scientific">Gordonia malaquae NBRC 108250</name>
    <dbReference type="NCBI Taxonomy" id="1223542"/>
    <lineage>
        <taxon>Bacteria</taxon>
        <taxon>Bacillati</taxon>
        <taxon>Actinomycetota</taxon>
        <taxon>Actinomycetes</taxon>
        <taxon>Mycobacteriales</taxon>
        <taxon>Gordoniaceae</taxon>
        <taxon>Gordonia</taxon>
    </lineage>
</organism>
<dbReference type="PROSITE" id="PS50011">
    <property type="entry name" value="PROTEIN_KINASE_DOM"/>
    <property type="match status" value="1"/>
</dbReference>
<dbReference type="SUPFAM" id="SSF56112">
    <property type="entry name" value="Protein kinase-like (PK-like)"/>
    <property type="match status" value="1"/>
</dbReference>
<dbReference type="PANTHER" id="PTHR43289">
    <property type="entry name" value="MITOGEN-ACTIVATED PROTEIN KINASE KINASE KINASE 20-RELATED"/>
    <property type="match status" value="1"/>
</dbReference>
<keyword evidence="6" id="KW-0067">ATP-binding</keyword>
<evidence type="ECO:0000256" key="6">
    <source>
        <dbReference type="ARBA" id="ARBA00022840"/>
    </source>
</evidence>
<dbReference type="Gene3D" id="1.10.510.10">
    <property type="entry name" value="Transferase(Phosphotransferase) domain 1"/>
    <property type="match status" value="1"/>
</dbReference>
<keyword evidence="4" id="KW-0547">Nucleotide-binding</keyword>
<accession>M3UM90</accession>
<dbReference type="GO" id="GO:0005524">
    <property type="term" value="F:ATP binding"/>
    <property type="evidence" value="ECO:0007669"/>
    <property type="project" value="UniProtKB-KW"/>
</dbReference>
<proteinExistence type="predicted"/>
<evidence type="ECO:0000256" key="5">
    <source>
        <dbReference type="ARBA" id="ARBA00022777"/>
    </source>
</evidence>
<evidence type="ECO:0000259" key="7">
    <source>
        <dbReference type="PROSITE" id="PS50011"/>
    </source>
</evidence>
<evidence type="ECO:0000256" key="1">
    <source>
        <dbReference type="ARBA" id="ARBA00012513"/>
    </source>
</evidence>
<dbReference type="GO" id="GO:0004674">
    <property type="term" value="F:protein serine/threonine kinase activity"/>
    <property type="evidence" value="ECO:0007669"/>
    <property type="project" value="UniProtKB-KW"/>
</dbReference>
<evidence type="ECO:0000313" key="9">
    <source>
        <dbReference type="Proteomes" id="UP000035009"/>
    </source>
</evidence>